<keyword evidence="4" id="KW-0472">Membrane</keyword>
<evidence type="ECO:0000256" key="4">
    <source>
        <dbReference type="ARBA" id="ARBA00023136"/>
    </source>
</evidence>
<dbReference type="GO" id="GO:0009279">
    <property type="term" value="C:cell outer membrane"/>
    <property type="evidence" value="ECO:0007669"/>
    <property type="project" value="UniProtKB-SubCell"/>
</dbReference>
<keyword evidence="3" id="KW-0732">Signal</keyword>
<keyword evidence="5" id="KW-0998">Cell outer membrane</keyword>
<dbReference type="Pfam" id="PF07980">
    <property type="entry name" value="SusD_RagB"/>
    <property type="match status" value="1"/>
</dbReference>
<dbReference type="EMBL" id="AQHR01000044">
    <property type="protein sequence ID" value="EON77985.1"/>
    <property type="molecule type" value="Genomic_DNA"/>
</dbReference>
<dbReference type="InterPro" id="IPR012944">
    <property type="entry name" value="SusD_RagB_dom"/>
</dbReference>
<reference evidence="8 9" key="1">
    <citation type="submission" date="2013-02" db="EMBL/GenBank/DDBJ databases">
        <title>A novel strain isolated from Lonar lake, Maharashtra, India.</title>
        <authorList>
            <person name="Singh A."/>
        </authorList>
    </citation>
    <scope>NUCLEOTIDE SEQUENCE [LARGE SCALE GENOMIC DNA]</scope>
    <source>
        <strain evidence="8 9">AK24</strain>
    </source>
</reference>
<comment type="caution">
    <text evidence="8">The sequence shown here is derived from an EMBL/GenBank/DDBJ whole genome shotgun (WGS) entry which is preliminary data.</text>
</comment>
<comment type="subcellular location">
    <subcellularLocation>
        <location evidence="1">Cell outer membrane</location>
    </subcellularLocation>
</comment>
<evidence type="ECO:0000259" key="7">
    <source>
        <dbReference type="Pfam" id="PF14322"/>
    </source>
</evidence>
<dbReference type="CDD" id="cd08977">
    <property type="entry name" value="SusD"/>
    <property type="match status" value="1"/>
</dbReference>
<dbReference type="AlphaFoldDB" id="R7ZV20"/>
<dbReference type="Gene3D" id="1.25.40.390">
    <property type="match status" value="1"/>
</dbReference>
<dbReference type="RefSeq" id="WP_010853667.1">
    <property type="nucleotide sequence ID" value="NZ_AQHR01000044.1"/>
</dbReference>
<dbReference type="PATRIC" id="fig|1288963.3.peg.1517"/>
<sequence>MKKYISTLALAAVAWMNTSCEDYLSEQMITGVSAGSFYTTAAGFESAVNATYSETKFFYGPERGFSMTVFGTDVHTNGADGSHKMLNLYDGGLNPAQSFVRDTWRDFYRGINQANATINRSQNIPGLSEQHKNLRLAEVRFLRALYYFNLVRFYGDIHLTLEETQGVEITANRTPAAQVYSEAIIPDLQFAIANLPNSQSDYGRATKPAAEFLLAKVYMTRAYQSYGQGNADAQEADRLMSSVINNYNFSLLADITALWDINNQRNAEIIWSIQNNKAQVDERIDGQGHRGHLYFLMEYDVLPGMARDTENGRPWKRFRPTPFHLGLWNRAIDSRYDKTYKHAWISNNAGNIPRWTAQDAAAGHIPSNLVGERKFVVGDTAVFIPGPGKDAEWTAERKARTRYLVITDDVYDERWYPTLNKWIDPTRPNRQHEMGQRDHPLMRLADAYLIRAEARIMLGNTTGAAEDINVIRRRAAWPGMESQMEITPAQATLDFLLDERGRELDGEGHRWFDLVRTKKLVERVRLHNVEAGPNIQEFHILRPIPLEQIDRTDGGYPQNCGYPGANC</sequence>
<keyword evidence="9" id="KW-1185">Reference proteome</keyword>
<feature type="domain" description="RagB/SusD" evidence="6">
    <location>
        <begin position="416"/>
        <end position="562"/>
    </location>
</feature>
<evidence type="ECO:0000256" key="5">
    <source>
        <dbReference type="ARBA" id="ARBA00023237"/>
    </source>
</evidence>
<protein>
    <submittedName>
        <fullName evidence="8">Putative outer membrane protein, probably involved in nutrient binding protein</fullName>
    </submittedName>
</protein>
<dbReference type="STRING" id="1232681.ADIS_1524"/>
<name>R7ZV20_9BACT</name>
<comment type="similarity">
    <text evidence="2">Belongs to the SusD family.</text>
</comment>
<accession>R7ZV20</accession>
<evidence type="ECO:0000313" key="8">
    <source>
        <dbReference type="EMBL" id="EON77985.1"/>
    </source>
</evidence>
<gene>
    <name evidence="8" type="ORF">ADIS_1524</name>
</gene>
<dbReference type="InterPro" id="IPR033985">
    <property type="entry name" value="SusD-like_N"/>
</dbReference>
<dbReference type="InterPro" id="IPR011990">
    <property type="entry name" value="TPR-like_helical_dom_sf"/>
</dbReference>
<feature type="domain" description="SusD-like N-terminal" evidence="7">
    <location>
        <begin position="81"/>
        <end position="219"/>
    </location>
</feature>
<dbReference type="Pfam" id="PF14322">
    <property type="entry name" value="SusD-like_3"/>
    <property type="match status" value="1"/>
</dbReference>
<proteinExistence type="inferred from homology"/>
<evidence type="ECO:0000256" key="1">
    <source>
        <dbReference type="ARBA" id="ARBA00004442"/>
    </source>
</evidence>
<evidence type="ECO:0000256" key="3">
    <source>
        <dbReference type="ARBA" id="ARBA00022729"/>
    </source>
</evidence>
<organism evidence="8 9">
    <name type="scientific">Lunatimonas lonarensis</name>
    <dbReference type="NCBI Taxonomy" id="1232681"/>
    <lineage>
        <taxon>Bacteria</taxon>
        <taxon>Pseudomonadati</taxon>
        <taxon>Bacteroidota</taxon>
        <taxon>Cytophagia</taxon>
        <taxon>Cytophagales</taxon>
        <taxon>Cyclobacteriaceae</taxon>
    </lineage>
</organism>
<evidence type="ECO:0000259" key="6">
    <source>
        <dbReference type="Pfam" id="PF07980"/>
    </source>
</evidence>
<evidence type="ECO:0000313" key="9">
    <source>
        <dbReference type="Proteomes" id="UP000013909"/>
    </source>
</evidence>
<dbReference type="SUPFAM" id="SSF48452">
    <property type="entry name" value="TPR-like"/>
    <property type="match status" value="1"/>
</dbReference>
<evidence type="ECO:0000256" key="2">
    <source>
        <dbReference type="ARBA" id="ARBA00006275"/>
    </source>
</evidence>
<dbReference type="OrthoDB" id="906516at2"/>
<dbReference type="Proteomes" id="UP000013909">
    <property type="component" value="Unassembled WGS sequence"/>
</dbReference>